<dbReference type="Pfam" id="PF01261">
    <property type="entry name" value="AP_endonuc_2"/>
    <property type="match status" value="1"/>
</dbReference>
<evidence type="ECO:0000313" key="3">
    <source>
        <dbReference type="EMBL" id="OOQ61424.1"/>
    </source>
</evidence>
<keyword evidence="4" id="KW-1185">Reference proteome</keyword>
<comment type="caution">
    <text evidence="3">The sequence shown here is derived from an EMBL/GenBank/DDBJ whole genome shotgun (WGS) entry which is preliminary data.</text>
</comment>
<dbReference type="Gene3D" id="3.20.20.150">
    <property type="entry name" value="Divalent-metal-dependent TIM barrel enzymes"/>
    <property type="match status" value="1"/>
</dbReference>
<dbReference type="RefSeq" id="WP_078346710.1">
    <property type="nucleotide sequence ID" value="NZ_MBTF01000002.1"/>
</dbReference>
<dbReference type="OrthoDB" id="9798407at2"/>
<organism evidence="3 4">
    <name type="scientific">Mucilaginibacter pedocola</name>
    <dbReference type="NCBI Taxonomy" id="1792845"/>
    <lineage>
        <taxon>Bacteria</taxon>
        <taxon>Pseudomonadati</taxon>
        <taxon>Bacteroidota</taxon>
        <taxon>Sphingobacteriia</taxon>
        <taxon>Sphingobacteriales</taxon>
        <taxon>Sphingobacteriaceae</taxon>
        <taxon>Mucilaginibacter</taxon>
    </lineage>
</organism>
<dbReference type="Proteomes" id="UP000189739">
    <property type="component" value="Unassembled WGS sequence"/>
</dbReference>
<evidence type="ECO:0000259" key="2">
    <source>
        <dbReference type="Pfam" id="PF01261"/>
    </source>
</evidence>
<keyword evidence="1" id="KW-0732">Signal</keyword>
<dbReference type="SUPFAM" id="SSF51658">
    <property type="entry name" value="Xylose isomerase-like"/>
    <property type="match status" value="1"/>
</dbReference>
<dbReference type="InterPro" id="IPR050312">
    <property type="entry name" value="IolE/XylAMocC-like"/>
</dbReference>
<dbReference type="PROSITE" id="PS51318">
    <property type="entry name" value="TAT"/>
    <property type="match status" value="1"/>
</dbReference>
<gene>
    <name evidence="3" type="ORF">BC343_20880</name>
</gene>
<accession>A0A1S9PKE3</accession>
<proteinExistence type="predicted"/>
<dbReference type="AlphaFoldDB" id="A0A1S9PKE3"/>
<dbReference type="InterPro" id="IPR013022">
    <property type="entry name" value="Xyl_isomerase-like_TIM-brl"/>
</dbReference>
<reference evidence="3 4" key="1">
    <citation type="submission" date="2016-07" db="EMBL/GenBank/DDBJ databases">
        <title>Genomic analysis of zinc-resistant bacterium Mucilaginibacter pedocola TBZ30.</title>
        <authorList>
            <person name="Huang J."/>
            <person name="Tang J."/>
        </authorList>
    </citation>
    <scope>NUCLEOTIDE SEQUENCE [LARGE SCALE GENOMIC DNA]</scope>
    <source>
        <strain evidence="3 4">TBZ30</strain>
    </source>
</reference>
<name>A0A1S9PKE3_9SPHI</name>
<dbReference type="InterPro" id="IPR036237">
    <property type="entry name" value="Xyl_isomerase-like_sf"/>
</dbReference>
<dbReference type="PANTHER" id="PTHR12110">
    <property type="entry name" value="HYDROXYPYRUVATE ISOMERASE"/>
    <property type="match status" value="1"/>
</dbReference>
<evidence type="ECO:0000256" key="1">
    <source>
        <dbReference type="SAM" id="SignalP"/>
    </source>
</evidence>
<dbReference type="STRING" id="1792845.BC343_20880"/>
<feature type="signal peptide" evidence="1">
    <location>
        <begin position="1"/>
        <end position="27"/>
    </location>
</feature>
<dbReference type="InterPro" id="IPR006311">
    <property type="entry name" value="TAT_signal"/>
</dbReference>
<dbReference type="EMBL" id="MBTF01000002">
    <property type="protein sequence ID" value="OOQ61424.1"/>
    <property type="molecule type" value="Genomic_DNA"/>
</dbReference>
<evidence type="ECO:0000313" key="4">
    <source>
        <dbReference type="Proteomes" id="UP000189739"/>
    </source>
</evidence>
<sequence length="320" mass="35698">MTNRRSFLKNTGALALGSLLLPKLSQAVLLAAPKYRDDIGIQLYTLSDLMVADTKGTLEKVAGIGFKELETAATPKGYYYGMKPKEFAAMAKDMGMHWRSHHVMGAPFDMAKLEEMIKKNLGGDDAKAKQMMERFKFFGTIPTLKSDYQKLADEAAEGGLSYLVCASIPVDTMDQMKAAVEIFNKAGEACKKNGVQFAYHNHATEFDMVEGHRPFDYILTNTDKNLVKMELDLGWATKAGQDPKALFKQHPGRFPLWHAKDMDKVNKAPAEVGTGIVDFKDAFDHAKDSGMKYFFVEQDQAPQPLQNVTNSYNYLKKLLA</sequence>
<feature type="domain" description="Xylose isomerase-like TIM barrel" evidence="2">
    <location>
        <begin position="60"/>
        <end position="316"/>
    </location>
</feature>
<keyword evidence="3" id="KW-0413">Isomerase</keyword>
<dbReference type="PANTHER" id="PTHR12110:SF41">
    <property type="entry name" value="INOSOSE DEHYDRATASE"/>
    <property type="match status" value="1"/>
</dbReference>
<protein>
    <submittedName>
        <fullName evidence="3">Xylose isomerase</fullName>
    </submittedName>
</protein>
<dbReference type="GO" id="GO:0016853">
    <property type="term" value="F:isomerase activity"/>
    <property type="evidence" value="ECO:0007669"/>
    <property type="project" value="UniProtKB-KW"/>
</dbReference>
<feature type="chain" id="PRO_5012142553" evidence="1">
    <location>
        <begin position="28"/>
        <end position="320"/>
    </location>
</feature>